<comment type="caution">
    <text evidence="2">The sequence shown here is derived from an EMBL/GenBank/DDBJ whole genome shotgun (WGS) entry which is preliminary data.</text>
</comment>
<feature type="region of interest" description="Disordered" evidence="1">
    <location>
        <begin position="69"/>
        <end position="109"/>
    </location>
</feature>
<dbReference type="RefSeq" id="WP_176355182.1">
    <property type="nucleotide sequence ID" value="NZ_JABWDU010000007.1"/>
</dbReference>
<dbReference type="EMBL" id="JABWDU010000007">
    <property type="protein sequence ID" value="NVD41793.1"/>
    <property type="molecule type" value="Genomic_DNA"/>
</dbReference>
<dbReference type="AlphaFoldDB" id="A0A7Y6UQL1"/>
<organism evidence="2 3">
    <name type="scientific">Ensifer oleiphilus</name>
    <dbReference type="NCBI Taxonomy" id="2742698"/>
    <lineage>
        <taxon>Bacteria</taxon>
        <taxon>Pseudomonadati</taxon>
        <taxon>Pseudomonadota</taxon>
        <taxon>Alphaproteobacteria</taxon>
        <taxon>Hyphomicrobiales</taxon>
        <taxon>Rhizobiaceae</taxon>
        <taxon>Sinorhizobium/Ensifer group</taxon>
        <taxon>Ensifer</taxon>
    </lineage>
</organism>
<evidence type="ECO:0000256" key="1">
    <source>
        <dbReference type="SAM" id="MobiDB-lite"/>
    </source>
</evidence>
<gene>
    <name evidence="2" type="ORF">HT585_23270</name>
</gene>
<protein>
    <submittedName>
        <fullName evidence="2">Uncharacterized protein</fullName>
    </submittedName>
</protein>
<name>A0A7Y6UQL1_9HYPH</name>
<dbReference type="Proteomes" id="UP000520198">
    <property type="component" value="Unassembled WGS sequence"/>
</dbReference>
<evidence type="ECO:0000313" key="3">
    <source>
        <dbReference type="Proteomes" id="UP000520198"/>
    </source>
</evidence>
<sequence length="176" mass="18989">MKSPWKFLLDLASRGTATEQAKNAPEIETKKPEVLPAPAVGAPIASIVEAATSTDTVANGSANDRVLEAAPIVEETVGRNAPSTDLADQAPAHDQQNPSEDSPIKRQTRLKRSIARNVAPATRVEYGSGNAHVPAPQMTFSEEVLALEEDIGQLRRQLAEKLTSQNAQLKKMLERF</sequence>
<keyword evidence="3" id="KW-1185">Reference proteome</keyword>
<evidence type="ECO:0000313" key="2">
    <source>
        <dbReference type="EMBL" id="NVD41793.1"/>
    </source>
</evidence>
<accession>A0A7Y6UQL1</accession>
<reference evidence="2 3" key="1">
    <citation type="submission" date="2020-06" db="EMBL/GenBank/DDBJ databases">
        <authorList>
            <person name="Grouzdev D.S."/>
        </authorList>
    </citation>
    <scope>NUCLEOTIDE SEQUENCE [LARGE SCALE GENOMIC DNA]</scope>
    <source>
        <strain evidence="2 3">HO-A22</strain>
    </source>
</reference>
<proteinExistence type="predicted"/>